<name>A0A5P0YZ85_9ACTN</name>
<dbReference type="Proteomes" id="UP000320857">
    <property type="component" value="Unassembled WGS sequence"/>
</dbReference>
<dbReference type="EMBL" id="VJYK02000718">
    <property type="protein sequence ID" value="MQS05573.1"/>
    <property type="molecule type" value="Genomic_DNA"/>
</dbReference>
<dbReference type="SUPFAM" id="SSF53383">
    <property type="entry name" value="PLP-dependent transferases"/>
    <property type="match status" value="1"/>
</dbReference>
<protein>
    <submittedName>
        <fullName evidence="1">PLP-dependent aminotransferase family protein</fullName>
    </submittedName>
</protein>
<keyword evidence="1" id="KW-0808">Transferase</keyword>
<keyword evidence="1" id="KW-0032">Aminotransferase</keyword>
<organism evidence="1 2">
    <name type="scientific">Streptomyces alkaliterrae</name>
    <dbReference type="NCBI Taxonomy" id="2213162"/>
    <lineage>
        <taxon>Bacteria</taxon>
        <taxon>Bacillati</taxon>
        <taxon>Actinomycetota</taxon>
        <taxon>Actinomycetes</taxon>
        <taxon>Kitasatosporales</taxon>
        <taxon>Streptomycetaceae</taxon>
        <taxon>Streptomyces</taxon>
    </lineage>
</organism>
<gene>
    <name evidence="1" type="ORF">FNX44_027845</name>
</gene>
<feature type="non-terminal residue" evidence="1">
    <location>
        <position position="1"/>
    </location>
</feature>
<keyword evidence="2" id="KW-1185">Reference proteome</keyword>
<evidence type="ECO:0000313" key="1">
    <source>
        <dbReference type="EMBL" id="MQS05573.1"/>
    </source>
</evidence>
<dbReference type="InterPro" id="IPR015424">
    <property type="entry name" value="PyrdxlP-dep_Trfase"/>
</dbReference>
<evidence type="ECO:0000313" key="2">
    <source>
        <dbReference type="Proteomes" id="UP000320857"/>
    </source>
</evidence>
<dbReference type="Gene3D" id="3.90.1150.10">
    <property type="entry name" value="Aspartate Aminotransferase, domain 1"/>
    <property type="match status" value="1"/>
</dbReference>
<comment type="caution">
    <text evidence="1">The sequence shown here is derived from an EMBL/GenBank/DDBJ whole genome shotgun (WGS) entry which is preliminary data.</text>
</comment>
<accession>A0A5P0YZ85</accession>
<dbReference type="AlphaFoldDB" id="A0A5P0YZ85"/>
<proteinExistence type="predicted"/>
<dbReference type="InterPro" id="IPR015422">
    <property type="entry name" value="PyrdxlP-dep_Trfase_small"/>
</dbReference>
<sequence>FVPGAPFYANAPRRNTLRLAFVTVTPERIEQGIAVLGELMRAEIAALTPKAA</sequence>
<reference evidence="1 2" key="1">
    <citation type="submission" date="2019-10" db="EMBL/GenBank/DDBJ databases">
        <title>Streptomyces sp. nov., a novel actinobacterium isolated from alkaline environment.</title>
        <authorList>
            <person name="Golinska P."/>
        </authorList>
    </citation>
    <scope>NUCLEOTIDE SEQUENCE [LARGE SCALE GENOMIC DNA]</scope>
    <source>
        <strain evidence="1 2">OF1</strain>
    </source>
</reference>
<dbReference type="GO" id="GO:0008483">
    <property type="term" value="F:transaminase activity"/>
    <property type="evidence" value="ECO:0007669"/>
    <property type="project" value="UniProtKB-KW"/>
</dbReference>